<feature type="compositionally biased region" description="Pro residues" evidence="1">
    <location>
        <begin position="292"/>
        <end position="306"/>
    </location>
</feature>
<feature type="non-terminal residue" evidence="3">
    <location>
        <position position="676"/>
    </location>
</feature>
<dbReference type="PROSITE" id="PS51257">
    <property type="entry name" value="PROKAR_LIPOPROTEIN"/>
    <property type="match status" value="1"/>
</dbReference>
<dbReference type="RefSeq" id="WP_187770012.1">
    <property type="nucleotide sequence ID" value="NZ_JACTVM010000004.1"/>
</dbReference>
<feature type="region of interest" description="Disordered" evidence="1">
    <location>
        <begin position="254"/>
        <end position="311"/>
    </location>
</feature>
<evidence type="ECO:0000259" key="2">
    <source>
        <dbReference type="Pfam" id="PF13229"/>
    </source>
</evidence>
<feature type="compositionally biased region" description="Low complexity" evidence="1">
    <location>
        <begin position="272"/>
        <end position="291"/>
    </location>
</feature>
<dbReference type="Gene3D" id="2.160.20.10">
    <property type="entry name" value="Single-stranded right-handed beta-helix, Pectin lyase-like"/>
    <property type="match status" value="2"/>
</dbReference>
<organism evidence="3 4">
    <name type="scientific">Aeromicrobium senzhongii</name>
    <dbReference type="NCBI Taxonomy" id="2663859"/>
    <lineage>
        <taxon>Bacteria</taxon>
        <taxon>Bacillati</taxon>
        <taxon>Actinomycetota</taxon>
        <taxon>Actinomycetes</taxon>
        <taxon>Propionibacteriales</taxon>
        <taxon>Nocardioidaceae</taxon>
        <taxon>Aeromicrobium</taxon>
    </lineage>
</organism>
<dbReference type="SMART" id="SM00710">
    <property type="entry name" value="PbH1"/>
    <property type="match status" value="4"/>
</dbReference>
<dbReference type="SUPFAM" id="SSF51126">
    <property type="entry name" value="Pectin lyase-like"/>
    <property type="match status" value="1"/>
</dbReference>
<dbReference type="EMBL" id="JACTVM010000004">
    <property type="protein sequence ID" value="MBC9227577.1"/>
    <property type="molecule type" value="Genomic_DNA"/>
</dbReference>
<evidence type="ECO:0000313" key="3">
    <source>
        <dbReference type="EMBL" id="MBC9227577.1"/>
    </source>
</evidence>
<gene>
    <name evidence="3" type="ORF">IBG24_14765</name>
</gene>
<dbReference type="InterPro" id="IPR006626">
    <property type="entry name" value="PbH1"/>
</dbReference>
<protein>
    <submittedName>
        <fullName evidence="3">Right-handed parallel beta-helix repeat-containing protein</fullName>
    </submittedName>
</protein>
<evidence type="ECO:0000313" key="4">
    <source>
        <dbReference type="Proteomes" id="UP000620591"/>
    </source>
</evidence>
<proteinExistence type="predicted"/>
<dbReference type="AlphaFoldDB" id="A0A8I0EY39"/>
<dbReference type="InterPro" id="IPR011050">
    <property type="entry name" value="Pectin_lyase_fold/virulence"/>
</dbReference>
<dbReference type="Pfam" id="PF13229">
    <property type="entry name" value="Beta_helix"/>
    <property type="match status" value="1"/>
</dbReference>
<comment type="caution">
    <text evidence="3">The sequence shown here is derived from an EMBL/GenBank/DDBJ whole genome shotgun (WGS) entry which is preliminary data.</text>
</comment>
<sequence length="676" mass="69819">MRSTPEKSPERPVRTTLMMLSVGVSCVLVAGVAAAVEVGSTPDGVLVRDGFSRSVASGFGRADAGGSYTSVYGRLAKVAGGTAKIAAEPGHTTRQYLNQVSVRDSVSTLDVVAPAVSASGNGLAINLEARGSSSATYAAKFRFMSGKRVATTLIRLDKSGEKAIVADKVVAAGVVPGDRWRLEFKVDGTSKVTLSSRAHRVSAAPPAWQLTGVDTSSARLTGSGAPGIRVYLSSATPAVAVQLDDYVVREAVAPAPAPVPPPTTKPSPTQAPVPTTRPTTAPTAKPTTTPTTAPPTVAPTPGPAPVPGASSDVGSLPVGSASYVVPVGAVFVAASGSSGGSGSQSDPFGSLGAALAKVKSGSTLVLRGGSYHESVRVPFNKKVTIQPYPGEAVWLDGTVPVTGWQKSGSSWFVSGWNHNLDSRVSFNSAADQSDWFVDPKYPMAGHPDQVWIGGQRLAEVGSAAAVKPGTFFVDTAAKRLVVGSDPTSKQVRASVLQRALQIQGEGTIVRGIGVRRYANTLHLMGAVTAEVHDLALENMVITENATVGLYGWNDRHRFRRLTITDNGMLGFGHAGAKDMVLTESIVSGNNSEHFNGAPVAGGIKIGRSTGVTVSANLVRDNINSSGIWLDESVKGATVVANTVRDNDTTGIMAEISDNVVIADNHVTGNRGTGIWS</sequence>
<feature type="compositionally biased region" description="Pro residues" evidence="1">
    <location>
        <begin position="255"/>
        <end position="271"/>
    </location>
</feature>
<feature type="domain" description="Right handed beta helix" evidence="2">
    <location>
        <begin position="534"/>
        <end position="675"/>
    </location>
</feature>
<evidence type="ECO:0000256" key="1">
    <source>
        <dbReference type="SAM" id="MobiDB-lite"/>
    </source>
</evidence>
<name>A0A8I0EY39_9ACTN</name>
<dbReference type="InterPro" id="IPR012334">
    <property type="entry name" value="Pectin_lyas_fold"/>
</dbReference>
<dbReference type="Proteomes" id="UP000620591">
    <property type="component" value="Unassembled WGS sequence"/>
</dbReference>
<accession>A0A8I0EY39</accession>
<reference evidence="3" key="1">
    <citation type="submission" date="2020-09" db="EMBL/GenBank/DDBJ databases">
        <title>Novel species in genus Aeromicrobium.</title>
        <authorList>
            <person name="Zhang G."/>
        </authorList>
    </citation>
    <scope>NUCLEOTIDE SEQUENCE</scope>
    <source>
        <strain evidence="3">Zg-636</strain>
    </source>
</reference>
<dbReference type="InterPro" id="IPR039448">
    <property type="entry name" value="Beta_helix"/>
</dbReference>